<dbReference type="Proteomes" id="UP000015347">
    <property type="component" value="Unassembled WGS sequence"/>
</dbReference>
<feature type="compositionally biased region" description="Low complexity" evidence="1">
    <location>
        <begin position="24"/>
        <end position="41"/>
    </location>
</feature>
<reference evidence="4" key="1">
    <citation type="journal article" date="2014" name="Stand. Genomic Sci.">
        <title>Genome sequence of the exopolysaccharide-producing Salipiger mucosus type strain (DSM 16094(T)), a moderately halophilic member of the Roseobacter clade.</title>
        <authorList>
            <person name="Riedel T."/>
            <person name="Spring S."/>
            <person name="Fiebig A."/>
            <person name="Petersen J."/>
            <person name="Kyrpides N.C."/>
            <person name="Goker M."/>
            <person name="Klenk H.P."/>
        </authorList>
    </citation>
    <scope>NUCLEOTIDE SEQUENCE [LARGE SCALE GENOMIC DNA]</scope>
    <source>
        <strain evidence="4">DSM 16094</strain>
    </source>
</reference>
<dbReference type="AlphaFoldDB" id="S9RBA8"/>
<dbReference type="STRING" id="1123237.Salmuc_04762"/>
<dbReference type="Pfam" id="PF16261">
    <property type="entry name" value="DUF4915"/>
    <property type="match status" value="1"/>
</dbReference>
<evidence type="ECO:0000313" key="3">
    <source>
        <dbReference type="EMBL" id="EPX75420.1"/>
    </source>
</evidence>
<dbReference type="EMBL" id="APVH01000082">
    <property type="protein sequence ID" value="EPX75420.1"/>
    <property type="molecule type" value="Genomic_DNA"/>
</dbReference>
<comment type="caution">
    <text evidence="3">The sequence shown here is derived from an EMBL/GenBank/DDBJ whole genome shotgun (WGS) entry which is preliminary data.</text>
</comment>
<dbReference type="HOGENOM" id="CLU_024442_0_0_5"/>
<evidence type="ECO:0000256" key="1">
    <source>
        <dbReference type="SAM" id="MobiDB-lite"/>
    </source>
</evidence>
<sequence>MIPGDGVSYGKTGSGAGHAPATEGGQAPQETGTPQQGQPPLQLLESPGLAGFLATRGISLAFTTYQAGKIFFVGVNRAGRISVFERTFPRCMGLSVSNGTIWMSSLFQLWRMENFLDPGQLYQDYDAVYVPVSGHTTGEIDVHDMTEGPDGRPVFVATRMNCLATLDDRHSFVPIWKPPFIDAIVAEDRCHLNGAAFEAGAARYVTCVATTNFRRGWSDRRRDGGVILEVPSGEIVAEGLSMPHSPRLYQGRLWVIQSGRGLFGHVDPRTGAFETVCELPGFARGLGFVGDHAIIGVSGPRKDKTFEGLELNERLAAAGKEPICGVLVLNLKTGEVEHLLEIRGVVSELYDVAVLPGLKRPMALGFMADDIRYVLRPAPLATP</sequence>
<protein>
    <recommendedName>
        <fullName evidence="2">Conserved hypothetical protein CHP03032 domain-containing protein</fullName>
    </recommendedName>
</protein>
<feature type="domain" description="Conserved hypothetical protein CHP03032" evidence="2">
    <location>
        <begin position="49"/>
        <end position="364"/>
    </location>
</feature>
<keyword evidence="4" id="KW-1185">Reference proteome</keyword>
<dbReference type="OrthoDB" id="238183at2"/>
<feature type="region of interest" description="Disordered" evidence="1">
    <location>
        <begin position="1"/>
        <end position="41"/>
    </location>
</feature>
<dbReference type="SUPFAM" id="SSF63829">
    <property type="entry name" value="Calcium-dependent phosphotriesterase"/>
    <property type="match status" value="1"/>
</dbReference>
<gene>
    <name evidence="3" type="ORF">Salmuc_04762</name>
</gene>
<accession>S9RBA8</accession>
<dbReference type="eggNOG" id="COG0457">
    <property type="taxonomic scope" value="Bacteria"/>
</dbReference>
<dbReference type="InterPro" id="IPR017481">
    <property type="entry name" value="CHP03032"/>
</dbReference>
<evidence type="ECO:0000259" key="2">
    <source>
        <dbReference type="Pfam" id="PF16261"/>
    </source>
</evidence>
<name>S9RBA8_9RHOB</name>
<evidence type="ECO:0000313" key="4">
    <source>
        <dbReference type="Proteomes" id="UP000015347"/>
    </source>
</evidence>
<dbReference type="NCBIfam" id="TIGR03032">
    <property type="entry name" value="TIGR03032 family protein"/>
    <property type="match status" value="1"/>
</dbReference>
<organism evidence="3 4">
    <name type="scientific">Salipiger mucosus DSM 16094</name>
    <dbReference type="NCBI Taxonomy" id="1123237"/>
    <lineage>
        <taxon>Bacteria</taxon>
        <taxon>Pseudomonadati</taxon>
        <taxon>Pseudomonadota</taxon>
        <taxon>Alphaproteobacteria</taxon>
        <taxon>Rhodobacterales</taxon>
        <taxon>Roseobacteraceae</taxon>
        <taxon>Salipiger</taxon>
    </lineage>
</organism>
<proteinExistence type="predicted"/>